<reference evidence="2 3" key="1">
    <citation type="submission" date="2019-04" db="EMBL/GenBank/DDBJ databases">
        <title>Chromosome genome assembly for Takifugu flavidus.</title>
        <authorList>
            <person name="Xiao S."/>
        </authorList>
    </citation>
    <scope>NUCLEOTIDE SEQUENCE [LARGE SCALE GENOMIC DNA]</scope>
    <source>
        <strain evidence="2">HTHZ2018</strain>
        <tissue evidence="2">Muscle</tissue>
    </source>
</reference>
<comment type="caution">
    <text evidence="2">The sequence shown here is derived from an EMBL/GenBank/DDBJ whole genome shotgun (WGS) entry which is preliminary data.</text>
</comment>
<dbReference type="EMBL" id="RHFK02000016">
    <property type="protein sequence ID" value="TWW63587.1"/>
    <property type="molecule type" value="Genomic_DNA"/>
</dbReference>
<protein>
    <submittedName>
        <fullName evidence="2">Uncharacterized protein</fullName>
    </submittedName>
</protein>
<dbReference type="AlphaFoldDB" id="A0A5C6NDJ7"/>
<evidence type="ECO:0000313" key="3">
    <source>
        <dbReference type="Proteomes" id="UP000324091"/>
    </source>
</evidence>
<organism evidence="2 3">
    <name type="scientific">Takifugu flavidus</name>
    <name type="common">sansaifugu</name>
    <dbReference type="NCBI Taxonomy" id="433684"/>
    <lineage>
        <taxon>Eukaryota</taxon>
        <taxon>Metazoa</taxon>
        <taxon>Chordata</taxon>
        <taxon>Craniata</taxon>
        <taxon>Vertebrata</taxon>
        <taxon>Euteleostomi</taxon>
        <taxon>Actinopterygii</taxon>
        <taxon>Neopterygii</taxon>
        <taxon>Teleostei</taxon>
        <taxon>Neoteleostei</taxon>
        <taxon>Acanthomorphata</taxon>
        <taxon>Eupercaria</taxon>
        <taxon>Tetraodontiformes</taxon>
        <taxon>Tetradontoidea</taxon>
        <taxon>Tetraodontidae</taxon>
        <taxon>Takifugu</taxon>
    </lineage>
</organism>
<evidence type="ECO:0000256" key="1">
    <source>
        <dbReference type="SAM" id="MobiDB-lite"/>
    </source>
</evidence>
<accession>A0A5C6NDJ7</accession>
<feature type="region of interest" description="Disordered" evidence="1">
    <location>
        <begin position="1"/>
        <end position="37"/>
    </location>
</feature>
<keyword evidence="3" id="KW-1185">Reference proteome</keyword>
<sequence length="131" mass="14803">MGEVIQRTRGRGEMEDEGEKTVMKWRATSGRPSRDGELHAKELTNEGQRGAFVVLTVPEVPARKSGRAGRQGNFLSCTGNMTFPVSIFDIMGWLGPRRVRVPRHHEDANKTSPMERRCRALPWQRQTSSVL</sequence>
<dbReference type="Proteomes" id="UP000324091">
    <property type="component" value="Chromosome 3"/>
</dbReference>
<name>A0A5C6NDJ7_9TELE</name>
<proteinExistence type="predicted"/>
<evidence type="ECO:0000313" key="2">
    <source>
        <dbReference type="EMBL" id="TWW63587.1"/>
    </source>
</evidence>
<gene>
    <name evidence="2" type="ORF">D4764_03G0005950</name>
</gene>